<dbReference type="EMBL" id="BOPA01000062">
    <property type="protein sequence ID" value="GIJ19068.1"/>
    <property type="molecule type" value="Genomic_DNA"/>
</dbReference>
<accession>A0ABQ4IMY6</accession>
<sequence length="99" mass="10614">MTDCNCLLQSELGCEPQLNSRVSIAAVYPVAYPALHSKPYADSKGGELMLRSGDAVATAKLRSEPTSIYSRVAEPGGRYLGLAPRPSSITARNVFQSVR</sequence>
<keyword evidence="2" id="KW-1185">Reference proteome</keyword>
<reference evidence="1 2" key="1">
    <citation type="submission" date="2021-01" db="EMBL/GenBank/DDBJ databases">
        <title>Whole genome shotgun sequence of Verrucosispora gifhornensis NBRC 16317.</title>
        <authorList>
            <person name="Komaki H."/>
            <person name="Tamura T."/>
        </authorList>
    </citation>
    <scope>NUCLEOTIDE SEQUENCE [LARGE SCALE GENOMIC DNA]</scope>
    <source>
        <strain evidence="1 2">NBRC 16317</strain>
    </source>
</reference>
<comment type="caution">
    <text evidence="1">The sequence shown here is derived from an EMBL/GenBank/DDBJ whole genome shotgun (WGS) entry which is preliminary data.</text>
</comment>
<protein>
    <submittedName>
        <fullName evidence="1">Uncharacterized protein</fullName>
    </submittedName>
</protein>
<name>A0ABQ4IMY6_9ACTN</name>
<dbReference type="Proteomes" id="UP000647860">
    <property type="component" value="Unassembled WGS sequence"/>
</dbReference>
<evidence type="ECO:0000313" key="2">
    <source>
        <dbReference type="Proteomes" id="UP000647860"/>
    </source>
</evidence>
<organism evidence="1 2">
    <name type="scientific">Micromonospora gifhornensis</name>
    <dbReference type="NCBI Taxonomy" id="84594"/>
    <lineage>
        <taxon>Bacteria</taxon>
        <taxon>Bacillati</taxon>
        <taxon>Actinomycetota</taxon>
        <taxon>Actinomycetes</taxon>
        <taxon>Micromonosporales</taxon>
        <taxon>Micromonosporaceae</taxon>
        <taxon>Micromonospora</taxon>
    </lineage>
</organism>
<gene>
    <name evidence="1" type="ORF">Vgi01_57520</name>
</gene>
<proteinExistence type="predicted"/>
<evidence type="ECO:0000313" key="1">
    <source>
        <dbReference type="EMBL" id="GIJ19068.1"/>
    </source>
</evidence>